<evidence type="ECO:0000313" key="2">
    <source>
        <dbReference type="RefSeq" id="XP_060547645.1"/>
    </source>
</evidence>
<accession>A0ABM3ZGZ5</accession>
<protein>
    <submittedName>
        <fullName evidence="2">Uncharacterized protein LOC117658602</fullName>
    </submittedName>
</protein>
<proteinExistence type="predicted"/>
<dbReference type="InterPro" id="IPR052055">
    <property type="entry name" value="Hepadnavirus_pol/RT"/>
</dbReference>
<dbReference type="RefSeq" id="XP_060547645.1">
    <property type="nucleotide sequence ID" value="XM_060691662.1"/>
</dbReference>
<name>A0ABM3ZGZ5_PANGU</name>
<evidence type="ECO:0000313" key="1">
    <source>
        <dbReference type="Proteomes" id="UP001652622"/>
    </source>
</evidence>
<reference evidence="2" key="1">
    <citation type="submission" date="2025-08" db="UniProtKB">
        <authorList>
            <consortium name="RefSeq"/>
        </authorList>
    </citation>
    <scope>IDENTIFICATION</scope>
    <source>
        <tissue evidence="2">Blood</tissue>
    </source>
</reference>
<sequence length="303" mass="33893">MYCAAPELDALLNLPVVDEPVASLVSPSVLAGDVGDGLKAEDKRTELSYRKTHQAAAWAIRAATFGLNLRSGDLVSPRTTTQHQLIRAPGGAPSVDNFTSLIRNKHVLILTDNMTTKAHLNRQGGMRSKELMAETDLLMSWAKQHLHSIKAEHISGKSNLQADYLSRDRLDPLEWRLSPQLFQEIANRFGMPVVDLFATSQNTHLPRYFTRFPSPGAEGHDALRAQWPEGLLYAFPPIPVIPGVIRKLLLEHTDLLLVAPYWPRRAWFADFQDLLVGMPWRIPLNQLSLSQGAVQHPDPGWLR</sequence>
<dbReference type="Proteomes" id="UP001652622">
    <property type="component" value="Unplaced"/>
</dbReference>
<dbReference type="PANTHER" id="PTHR33050">
    <property type="entry name" value="REVERSE TRANSCRIPTASE DOMAIN-CONTAINING PROTEIN"/>
    <property type="match status" value="1"/>
</dbReference>
<keyword evidence="1" id="KW-1185">Reference proteome</keyword>
<dbReference type="CDD" id="cd09275">
    <property type="entry name" value="RNase_HI_RT_DIRS1"/>
    <property type="match status" value="1"/>
</dbReference>
<dbReference type="Gene3D" id="1.10.287.3160">
    <property type="match status" value="1"/>
</dbReference>
<organism evidence="1 2">
    <name type="scientific">Pantherophis guttatus</name>
    <name type="common">Corn snake</name>
    <name type="synonym">Elaphe guttata</name>
    <dbReference type="NCBI Taxonomy" id="94885"/>
    <lineage>
        <taxon>Eukaryota</taxon>
        <taxon>Metazoa</taxon>
        <taxon>Chordata</taxon>
        <taxon>Craniata</taxon>
        <taxon>Vertebrata</taxon>
        <taxon>Euteleostomi</taxon>
        <taxon>Lepidosauria</taxon>
        <taxon>Squamata</taxon>
        <taxon>Bifurcata</taxon>
        <taxon>Unidentata</taxon>
        <taxon>Episquamata</taxon>
        <taxon>Toxicofera</taxon>
        <taxon>Serpentes</taxon>
        <taxon>Colubroidea</taxon>
        <taxon>Colubridae</taxon>
        <taxon>Colubrinae</taxon>
        <taxon>Pantherophis</taxon>
    </lineage>
</organism>
<dbReference type="GeneID" id="117658602"/>
<gene>
    <name evidence="2" type="primary">LOC117658602</name>
</gene>
<dbReference type="PANTHER" id="PTHR33050:SF7">
    <property type="entry name" value="RIBONUCLEASE H"/>
    <property type="match status" value="1"/>
</dbReference>